<dbReference type="GO" id="GO:0005975">
    <property type="term" value="P:carbohydrate metabolic process"/>
    <property type="evidence" value="ECO:0007669"/>
    <property type="project" value="TreeGrafter"/>
</dbReference>
<evidence type="ECO:0000256" key="1">
    <source>
        <dbReference type="ARBA" id="ARBA00022801"/>
    </source>
</evidence>
<proteinExistence type="predicted"/>
<gene>
    <name evidence="3" type="ORF">SAMN05661086_03399</name>
</gene>
<keyword evidence="4" id="KW-1185">Reference proteome</keyword>
<dbReference type="Gene3D" id="3.40.50.1110">
    <property type="entry name" value="SGNH hydrolase"/>
    <property type="match status" value="1"/>
</dbReference>
<name>A0A1I6LMN7_9FIRM</name>
<dbReference type="SUPFAM" id="SSF52266">
    <property type="entry name" value="SGNH hydrolase"/>
    <property type="match status" value="1"/>
</dbReference>
<feature type="domain" description="Sialate O-acetylesterase" evidence="2">
    <location>
        <begin position="293"/>
        <end position="414"/>
    </location>
</feature>
<dbReference type="PANTHER" id="PTHR22901:SF0">
    <property type="entry name" value="SIALATE O-ACETYLESTERASE"/>
    <property type="match status" value="1"/>
</dbReference>
<dbReference type="PANTHER" id="PTHR22901">
    <property type="entry name" value="SIALATE O-ACETYLESTERASE"/>
    <property type="match status" value="1"/>
</dbReference>
<reference evidence="3 4" key="1">
    <citation type="submission" date="2016-10" db="EMBL/GenBank/DDBJ databases">
        <authorList>
            <person name="de Groot N.N."/>
        </authorList>
    </citation>
    <scope>NUCLEOTIDE SEQUENCE [LARGE SCALE GENOMIC DNA]</scope>
    <source>
        <strain evidence="3 4">743A</strain>
    </source>
</reference>
<evidence type="ECO:0000313" key="4">
    <source>
        <dbReference type="Proteomes" id="UP000199659"/>
    </source>
</evidence>
<organism evidence="3 4">
    <name type="scientific">Anaeromicropila populeti</name>
    <dbReference type="NCBI Taxonomy" id="37658"/>
    <lineage>
        <taxon>Bacteria</taxon>
        <taxon>Bacillati</taxon>
        <taxon>Bacillota</taxon>
        <taxon>Clostridia</taxon>
        <taxon>Lachnospirales</taxon>
        <taxon>Lachnospiraceae</taxon>
        <taxon>Anaeromicropila</taxon>
    </lineage>
</organism>
<dbReference type="InterPro" id="IPR036514">
    <property type="entry name" value="SGNH_hydro_sf"/>
</dbReference>
<dbReference type="OrthoDB" id="9795554at2"/>
<dbReference type="STRING" id="37658.SAMN05661086_03399"/>
<sequence length="523" mass="60043">MDVITDIASLFYRKGLFKMEFANELRTAQIFSNNMVLQRNKQVLVWGTGKDNTTIEISIANHKVRTMVRNNQWRAEVPCMEAGGPYVMSISDGEKNISYENVMVGEVWYAGGQSNMELELQNCKDGAKEVESADWNSIRFYNVAKIPTLETHNLEEEGRRHWEVVKPTTAATMSAVAYFFAREVSQTLGITVGIIDCYWGGTSISCWMSREYLSSDEEANTYILDWNELVGDKTDEEYEKEKAIWDVEWKAWNEHSEQLRKIKPDISWEDINKKAGICPWPEPAGKKSGFRPGGLYETMVQRVAPYTIKGFLWYQGEEDEKKPKIYDKMLTKLISQWRSDWSDDELPFVITQLPMWIEKGCADTKSWAILRENQRKVSQTIKNTALAVLIDCGEYDNIHPLDKKTVGHRLALQVLEKFYNINNLYANSPMLKDMDLNEDNIVLYFDYVYGGFEVKGNDEIALFEIAGEDEVFYPAKAVVNGESIIISNAKIKNPKYARYAWTNYGIVNLYNIKGLPVAPFVTV</sequence>
<dbReference type="AlphaFoldDB" id="A0A1I6LMN7"/>
<protein>
    <submittedName>
        <fullName evidence="3">Sialate O-acetylesterase</fullName>
    </submittedName>
</protein>
<accession>A0A1I6LMN7</accession>
<dbReference type="GO" id="GO:0001681">
    <property type="term" value="F:sialate O-acetylesterase activity"/>
    <property type="evidence" value="ECO:0007669"/>
    <property type="project" value="InterPro"/>
</dbReference>
<evidence type="ECO:0000313" key="3">
    <source>
        <dbReference type="EMBL" id="SFS04550.1"/>
    </source>
</evidence>
<dbReference type="InterPro" id="IPR005181">
    <property type="entry name" value="SASA"/>
</dbReference>
<dbReference type="Pfam" id="PF03629">
    <property type="entry name" value="SASA"/>
    <property type="match status" value="1"/>
</dbReference>
<keyword evidence="1" id="KW-0378">Hydrolase</keyword>
<evidence type="ECO:0000259" key="2">
    <source>
        <dbReference type="Pfam" id="PF03629"/>
    </source>
</evidence>
<dbReference type="EMBL" id="FOYZ01000018">
    <property type="protein sequence ID" value="SFS04550.1"/>
    <property type="molecule type" value="Genomic_DNA"/>
</dbReference>
<dbReference type="Proteomes" id="UP000199659">
    <property type="component" value="Unassembled WGS sequence"/>
</dbReference>
<dbReference type="InterPro" id="IPR039329">
    <property type="entry name" value="SIAE"/>
</dbReference>